<dbReference type="RefSeq" id="WP_311361526.1">
    <property type="nucleotide sequence ID" value="NZ_JAVRIE010000003.1"/>
</dbReference>
<organism evidence="2 3">
    <name type="scientific">Brumicola blandensis</name>
    <dbReference type="NCBI Taxonomy" id="3075611"/>
    <lineage>
        <taxon>Bacteria</taxon>
        <taxon>Pseudomonadati</taxon>
        <taxon>Pseudomonadota</taxon>
        <taxon>Gammaproteobacteria</taxon>
        <taxon>Alteromonadales</taxon>
        <taxon>Alteromonadaceae</taxon>
        <taxon>Brumicola</taxon>
    </lineage>
</organism>
<comment type="caution">
    <text evidence="2">The sequence shown here is derived from an EMBL/GenBank/DDBJ whole genome shotgun (WGS) entry which is preliminary data.</text>
</comment>
<feature type="transmembrane region" description="Helical" evidence="1">
    <location>
        <begin position="65"/>
        <end position="92"/>
    </location>
</feature>
<evidence type="ECO:0000256" key="1">
    <source>
        <dbReference type="SAM" id="Phobius"/>
    </source>
</evidence>
<name>A0AAW8R6D8_9ALTE</name>
<gene>
    <name evidence="2" type="ORF">RM544_09350</name>
</gene>
<keyword evidence="3" id="KW-1185">Reference proteome</keyword>
<accession>A0AAW8R6D8</accession>
<evidence type="ECO:0000313" key="3">
    <source>
        <dbReference type="Proteomes" id="UP001249020"/>
    </source>
</evidence>
<keyword evidence="1" id="KW-1133">Transmembrane helix</keyword>
<sequence length="132" mass="15319">MNMEELKAEENSLRNNVAELHPEDKKLYYQIEQKLVKDPDTYAVLNWFLPAGIHHFYLGKTGRGLLNLVVMLIGLATISTIGIFIIILVVLIELPQLFRSQQIVYEYNNNVMKQALAEVYDQSSHIEFEPRR</sequence>
<dbReference type="EMBL" id="JAVRIE010000003">
    <property type="protein sequence ID" value="MDT0582748.1"/>
    <property type="molecule type" value="Genomic_DNA"/>
</dbReference>
<keyword evidence="1" id="KW-0472">Membrane</keyword>
<reference evidence="2 3" key="1">
    <citation type="submission" date="2023-09" db="EMBL/GenBank/DDBJ databases">
        <authorList>
            <person name="Rey-Velasco X."/>
        </authorList>
    </citation>
    <scope>NUCLEOTIDE SEQUENCE [LARGE SCALE GENOMIC DNA]</scope>
    <source>
        <strain evidence="2 3">W409</strain>
    </source>
</reference>
<proteinExistence type="predicted"/>
<dbReference type="AlphaFoldDB" id="A0AAW8R6D8"/>
<protein>
    <submittedName>
        <fullName evidence="2">TM2 domain-containing protein</fullName>
    </submittedName>
</protein>
<keyword evidence="1" id="KW-0812">Transmembrane</keyword>
<dbReference type="Proteomes" id="UP001249020">
    <property type="component" value="Unassembled WGS sequence"/>
</dbReference>
<evidence type="ECO:0000313" key="2">
    <source>
        <dbReference type="EMBL" id="MDT0582748.1"/>
    </source>
</evidence>